<name>A0A382QGI3_9ZZZZ</name>
<dbReference type="AlphaFoldDB" id="A0A382QGI3"/>
<feature type="non-terminal residue" evidence="1">
    <location>
        <position position="149"/>
    </location>
</feature>
<organism evidence="1">
    <name type="scientific">marine metagenome</name>
    <dbReference type="NCBI Taxonomy" id="408172"/>
    <lineage>
        <taxon>unclassified sequences</taxon>
        <taxon>metagenomes</taxon>
        <taxon>ecological metagenomes</taxon>
    </lineage>
</organism>
<gene>
    <name evidence="1" type="ORF">METZ01_LOCUS336904</name>
</gene>
<proteinExistence type="predicted"/>
<reference evidence="1" key="1">
    <citation type="submission" date="2018-05" db="EMBL/GenBank/DDBJ databases">
        <authorList>
            <person name="Lanie J.A."/>
            <person name="Ng W.-L."/>
            <person name="Kazmierczak K.M."/>
            <person name="Andrzejewski T.M."/>
            <person name="Davidsen T.M."/>
            <person name="Wayne K.J."/>
            <person name="Tettelin H."/>
            <person name="Glass J.I."/>
            <person name="Rusch D."/>
            <person name="Podicherti R."/>
            <person name="Tsui H.-C.T."/>
            <person name="Winkler M.E."/>
        </authorList>
    </citation>
    <scope>NUCLEOTIDE SEQUENCE</scope>
</reference>
<protein>
    <submittedName>
        <fullName evidence="1">Uncharacterized protein</fullName>
    </submittedName>
</protein>
<accession>A0A382QGI3</accession>
<dbReference type="EMBL" id="UINC01114031">
    <property type="protein sequence ID" value="SVC84050.1"/>
    <property type="molecule type" value="Genomic_DNA"/>
</dbReference>
<sequence>MKKLILLFVVLPLMTSPLAAVADELDTPAVAKPGEMIVEVNGVVCSICAKGLQKNLAKLDFNSPVISKKSGVKIDIRSGRLVMYRDPKKPIDFDGILTAVKKGGFELNKLYMHLTGSLESVNGKWLLSEKEGPNKFGFANAPTGLTKSN</sequence>
<evidence type="ECO:0000313" key="1">
    <source>
        <dbReference type="EMBL" id="SVC84050.1"/>
    </source>
</evidence>